<dbReference type="InterPro" id="IPR020471">
    <property type="entry name" value="AKR"/>
</dbReference>
<dbReference type="Pfam" id="PF00248">
    <property type="entry name" value="Aldo_ket_red"/>
    <property type="match status" value="1"/>
</dbReference>
<keyword evidence="1" id="KW-0521">NADP</keyword>
<dbReference type="PRINTS" id="PR00069">
    <property type="entry name" value="ALDKETRDTASE"/>
</dbReference>
<feature type="domain" description="NADP-dependent oxidoreductase" evidence="4">
    <location>
        <begin position="88"/>
        <end position="419"/>
    </location>
</feature>
<evidence type="ECO:0000256" key="1">
    <source>
        <dbReference type="ARBA" id="ARBA00022857"/>
    </source>
</evidence>
<evidence type="ECO:0000313" key="6">
    <source>
        <dbReference type="Proteomes" id="UP000036987"/>
    </source>
</evidence>
<dbReference type="PANTHER" id="PTHR43364">
    <property type="entry name" value="NADH-SPECIFIC METHYLGLYOXAL REDUCTASE-RELATED"/>
    <property type="match status" value="1"/>
</dbReference>
<keyword evidence="2" id="KW-0560">Oxidoreductase</keyword>
<gene>
    <name evidence="5" type="ORF">ZOSMA_206G00030</name>
</gene>
<feature type="region of interest" description="Disordered" evidence="3">
    <location>
        <begin position="39"/>
        <end position="75"/>
    </location>
</feature>
<keyword evidence="6" id="KW-1185">Reference proteome</keyword>
<evidence type="ECO:0000256" key="3">
    <source>
        <dbReference type="SAM" id="MobiDB-lite"/>
    </source>
</evidence>
<dbReference type="CDD" id="cd19094">
    <property type="entry name" value="AKR_Tas-like"/>
    <property type="match status" value="1"/>
</dbReference>
<dbReference type="InterPro" id="IPR023210">
    <property type="entry name" value="NADP_OxRdtase_dom"/>
</dbReference>
<dbReference type="EMBL" id="LFYR01000748">
    <property type="protein sequence ID" value="KMZ69794.1"/>
    <property type="molecule type" value="Genomic_DNA"/>
</dbReference>
<dbReference type="GO" id="GO:0016491">
    <property type="term" value="F:oxidoreductase activity"/>
    <property type="evidence" value="ECO:0007669"/>
    <property type="project" value="UniProtKB-KW"/>
</dbReference>
<dbReference type="AlphaFoldDB" id="A0A0K9PLG4"/>
<evidence type="ECO:0000256" key="2">
    <source>
        <dbReference type="ARBA" id="ARBA00023002"/>
    </source>
</evidence>
<dbReference type="SUPFAM" id="SSF51430">
    <property type="entry name" value="NAD(P)-linked oxidoreductase"/>
    <property type="match status" value="1"/>
</dbReference>
<dbReference type="OrthoDB" id="2310150at2759"/>
<accession>A0A0K9PLG4</accession>
<dbReference type="PANTHER" id="PTHR43364:SF4">
    <property type="entry name" value="NAD(P)-LINKED OXIDOREDUCTASE SUPERFAMILY PROTEIN"/>
    <property type="match status" value="1"/>
</dbReference>
<reference evidence="6" key="1">
    <citation type="journal article" date="2016" name="Nature">
        <title>The genome of the seagrass Zostera marina reveals angiosperm adaptation to the sea.</title>
        <authorList>
            <person name="Olsen J.L."/>
            <person name="Rouze P."/>
            <person name="Verhelst B."/>
            <person name="Lin Y.-C."/>
            <person name="Bayer T."/>
            <person name="Collen J."/>
            <person name="Dattolo E."/>
            <person name="De Paoli E."/>
            <person name="Dittami S."/>
            <person name="Maumus F."/>
            <person name="Michel G."/>
            <person name="Kersting A."/>
            <person name="Lauritano C."/>
            <person name="Lohaus R."/>
            <person name="Toepel M."/>
            <person name="Tonon T."/>
            <person name="Vanneste K."/>
            <person name="Amirebrahimi M."/>
            <person name="Brakel J."/>
            <person name="Bostroem C."/>
            <person name="Chovatia M."/>
            <person name="Grimwood J."/>
            <person name="Jenkins J.W."/>
            <person name="Jueterbock A."/>
            <person name="Mraz A."/>
            <person name="Stam W.T."/>
            <person name="Tice H."/>
            <person name="Bornberg-Bauer E."/>
            <person name="Green P.J."/>
            <person name="Pearson G.A."/>
            <person name="Procaccini G."/>
            <person name="Duarte C.M."/>
            <person name="Schmutz J."/>
            <person name="Reusch T.B.H."/>
            <person name="Van de Peer Y."/>
        </authorList>
    </citation>
    <scope>NUCLEOTIDE SEQUENCE [LARGE SCALE GENOMIC DNA]</scope>
    <source>
        <strain evidence="6">cv. Finnish</strain>
    </source>
</reference>
<name>A0A0K9PLG4_ZOSMR</name>
<organism evidence="5 6">
    <name type="scientific">Zostera marina</name>
    <name type="common">Eelgrass</name>
    <dbReference type="NCBI Taxonomy" id="29655"/>
    <lineage>
        <taxon>Eukaryota</taxon>
        <taxon>Viridiplantae</taxon>
        <taxon>Streptophyta</taxon>
        <taxon>Embryophyta</taxon>
        <taxon>Tracheophyta</taxon>
        <taxon>Spermatophyta</taxon>
        <taxon>Magnoliopsida</taxon>
        <taxon>Liliopsida</taxon>
        <taxon>Zosteraceae</taxon>
        <taxon>Zostera</taxon>
    </lineage>
</organism>
<dbReference type="Gene3D" id="3.20.20.100">
    <property type="entry name" value="NADP-dependent oxidoreductase domain"/>
    <property type="match status" value="1"/>
</dbReference>
<dbReference type="Proteomes" id="UP000036987">
    <property type="component" value="Unassembled WGS sequence"/>
</dbReference>
<dbReference type="InterPro" id="IPR036812">
    <property type="entry name" value="NAD(P)_OxRdtase_dom_sf"/>
</dbReference>
<protein>
    <submittedName>
        <fullName evidence="5">Oxidoreductase Tas aldo/keto reductase family protein</fullName>
    </submittedName>
</protein>
<sequence length="429" mass="48193">MTSFPVFTAPTVAVCSTSSALRNDHFFSNDVYRLTRPIRLQRRSSRPSSMAPIRCTGATSSETTKKSGGSTSPLQYRNLGDSDLVISEITMGTMTFGEQNTEKESHEILDYAFERGINAYDTAEIYPVPPKKETQGRTDIYVGNWMKSKPREKVILATKVAGCSERPNYLRDDGKTPRVDASNVKESVEKSLKRLNTDYIDLLQIHWPDRYVPLFGEYLYDSSKWRDSVPFVEQLQAFQKLIDEGKVRYIGVSNETSYGVMEFIQAAKMEGLPKIVSIQNVYSLIARCRFEVDLAEICHPNNNNIGLLAYSPLAGGSLSGKYLGPETEATKKGRFNFFPGYMERYSKSLSREATKLYVELGKKYGLSPVELSLGFTRDKPFVTSSIIGATSIDQVKENIDAIIDTPRPLPAEVFEGIEDIFKKYKDPPV</sequence>
<evidence type="ECO:0000313" key="5">
    <source>
        <dbReference type="EMBL" id="KMZ69794.1"/>
    </source>
</evidence>
<dbReference type="STRING" id="29655.A0A0K9PLG4"/>
<dbReference type="OMA" id="HIELYQM"/>
<comment type="caution">
    <text evidence="5">The sequence shown here is derived from an EMBL/GenBank/DDBJ whole genome shotgun (WGS) entry which is preliminary data.</text>
</comment>
<proteinExistence type="predicted"/>
<dbReference type="FunFam" id="3.20.20.100:FF:000005">
    <property type="entry name" value="NADP(H)-dependent aldo-keto reductase"/>
    <property type="match status" value="1"/>
</dbReference>
<evidence type="ECO:0000259" key="4">
    <source>
        <dbReference type="Pfam" id="PF00248"/>
    </source>
</evidence>
<dbReference type="InterPro" id="IPR050523">
    <property type="entry name" value="AKR_Detox_Biosynth"/>
</dbReference>
<feature type="compositionally biased region" description="Low complexity" evidence="3">
    <location>
        <begin position="56"/>
        <end position="72"/>
    </location>
</feature>